<protein>
    <submittedName>
        <fullName evidence="1">Uncharacterized protein</fullName>
    </submittedName>
</protein>
<reference evidence="1" key="2">
    <citation type="journal article" date="2015" name="Fish Shellfish Immunol.">
        <title>Early steps in the European eel (Anguilla anguilla)-Vibrio vulnificus interaction in the gills: Role of the RtxA13 toxin.</title>
        <authorList>
            <person name="Callol A."/>
            <person name="Pajuelo D."/>
            <person name="Ebbesson L."/>
            <person name="Teles M."/>
            <person name="MacKenzie S."/>
            <person name="Amaro C."/>
        </authorList>
    </citation>
    <scope>NUCLEOTIDE SEQUENCE</scope>
</reference>
<organism evidence="1">
    <name type="scientific">Anguilla anguilla</name>
    <name type="common">European freshwater eel</name>
    <name type="synonym">Muraena anguilla</name>
    <dbReference type="NCBI Taxonomy" id="7936"/>
    <lineage>
        <taxon>Eukaryota</taxon>
        <taxon>Metazoa</taxon>
        <taxon>Chordata</taxon>
        <taxon>Craniata</taxon>
        <taxon>Vertebrata</taxon>
        <taxon>Euteleostomi</taxon>
        <taxon>Actinopterygii</taxon>
        <taxon>Neopterygii</taxon>
        <taxon>Teleostei</taxon>
        <taxon>Anguilliformes</taxon>
        <taxon>Anguillidae</taxon>
        <taxon>Anguilla</taxon>
    </lineage>
</organism>
<name>A0A0E9VQB3_ANGAN</name>
<reference evidence="1" key="1">
    <citation type="submission" date="2014-11" db="EMBL/GenBank/DDBJ databases">
        <authorList>
            <person name="Amaro Gonzalez C."/>
        </authorList>
    </citation>
    <scope>NUCLEOTIDE SEQUENCE</scope>
</reference>
<accession>A0A0E9VQB3</accession>
<sequence length="70" mass="7740">MNPAFKNHKTLLRNLLSFFHGAPVSFGVHSGPVIRGAYFGNVPVWERRTRLDATVSPQILISFSICISVA</sequence>
<dbReference type="AlphaFoldDB" id="A0A0E9VQB3"/>
<dbReference type="EMBL" id="GBXM01029134">
    <property type="protein sequence ID" value="JAH79443.1"/>
    <property type="molecule type" value="Transcribed_RNA"/>
</dbReference>
<evidence type="ECO:0000313" key="1">
    <source>
        <dbReference type="EMBL" id="JAH79443.1"/>
    </source>
</evidence>
<proteinExistence type="predicted"/>